<feature type="domain" description="Alpha/beta hydrolase fold-3" evidence="2">
    <location>
        <begin position="92"/>
        <end position="323"/>
    </location>
</feature>
<dbReference type="AlphaFoldDB" id="A0A9W9EKF1"/>
<dbReference type="Proteomes" id="UP001149165">
    <property type="component" value="Unassembled WGS sequence"/>
</dbReference>
<dbReference type="GO" id="GO:0016787">
    <property type="term" value="F:hydrolase activity"/>
    <property type="evidence" value="ECO:0007669"/>
    <property type="project" value="UniProtKB-KW"/>
</dbReference>
<organism evidence="3 4">
    <name type="scientific">Penicillium angulare</name>
    <dbReference type="NCBI Taxonomy" id="116970"/>
    <lineage>
        <taxon>Eukaryota</taxon>
        <taxon>Fungi</taxon>
        <taxon>Dikarya</taxon>
        <taxon>Ascomycota</taxon>
        <taxon>Pezizomycotina</taxon>
        <taxon>Eurotiomycetes</taxon>
        <taxon>Eurotiomycetidae</taxon>
        <taxon>Eurotiales</taxon>
        <taxon>Aspergillaceae</taxon>
        <taxon>Penicillium</taxon>
    </lineage>
</organism>
<dbReference type="InterPro" id="IPR029058">
    <property type="entry name" value="AB_hydrolase_fold"/>
</dbReference>
<dbReference type="EMBL" id="JAPQKH010000008">
    <property type="protein sequence ID" value="KAJ5083478.1"/>
    <property type="molecule type" value="Genomic_DNA"/>
</dbReference>
<comment type="caution">
    <text evidence="3">The sequence shown here is derived from an EMBL/GenBank/DDBJ whole genome shotgun (WGS) entry which is preliminary data.</text>
</comment>
<evidence type="ECO:0000259" key="2">
    <source>
        <dbReference type="Pfam" id="PF07859"/>
    </source>
</evidence>
<protein>
    <recommendedName>
        <fullName evidence="2">Alpha/beta hydrolase fold-3 domain-containing protein</fullName>
    </recommendedName>
</protein>
<dbReference type="GO" id="GO:0072330">
    <property type="term" value="P:monocarboxylic acid biosynthetic process"/>
    <property type="evidence" value="ECO:0007669"/>
    <property type="project" value="UniProtKB-ARBA"/>
</dbReference>
<dbReference type="Pfam" id="PF07859">
    <property type="entry name" value="Abhydrolase_3"/>
    <property type="match status" value="1"/>
</dbReference>
<dbReference type="InterPro" id="IPR013094">
    <property type="entry name" value="AB_hydrolase_3"/>
</dbReference>
<dbReference type="PANTHER" id="PTHR48081:SF8">
    <property type="entry name" value="ALPHA_BETA HYDROLASE FOLD-3 DOMAIN-CONTAINING PROTEIN-RELATED"/>
    <property type="match status" value="1"/>
</dbReference>
<evidence type="ECO:0000313" key="3">
    <source>
        <dbReference type="EMBL" id="KAJ5083478.1"/>
    </source>
</evidence>
<sequence>MADFTEYGVPSAEWLALVPSLPQIPDLTAEQLRDLSNETREKTSAKAMVEEGLSSKVQIHDYTVSSRDGATLEARTYRPADIPISQPLPLYIHLHGGGYLFGTLSSEDAICSRIVVSNQEKGTPVAVFQVNYRHTPVYKYPTAWNDVEDAFIWVHEHIAEIGALADQIVVGGISAGGQLSASLALAQLYGENKRLATLPKLRGQILMIPCLTFTPYYEPRTAMLSSPELSSLVQCIEAPILPMSRLQFFGDLLGLENTEGAGRDIRMNPGNATADEVKKLPPTVFGIAGLDPLRDEGLFYAKLLSENGVPTDTTIFRGVPHGFRRYGSSLERASKLWDETVSNGITWALSNPPAGAFEIKTD</sequence>
<evidence type="ECO:0000256" key="1">
    <source>
        <dbReference type="ARBA" id="ARBA00022801"/>
    </source>
</evidence>
<evidence type="ECO:0000313" key="4">
    <source>
        <dbReference type="Proteomes" id="UP001149165"/>
    </source>
</evidence>
<proteinExistence type="predicted"/>
<dbReference type="GO" id="GO:0017000">
    <property type="term" value="P:antibiotic biosynthetic process"/>
    <property type="evidence" value="ECO:0007669"/>
    <property type="project" value="UniProtKB-ARBA"/>
</dbReference>
<dbReference type="InterPro" id="IPR050300">
    <property type="entry name" value="GDXG_lipolytic_enzyme"/>
</dbReference>
<reference evidence="3" key="2">
    <citation type="journal article" date="2023" name="IMA Fungus">
        <title>Comparative genomic study of the Penicillium genus elucidates a diverse pangenome and 15 lateral gene transfer events.</title>
        <authorList>
            <person name="Petersen C."/>
            <person name="Sorensen T."/>
            <person name="Nielsen M.R."/>
            <person name="Sondergaard T.E."/>
            <person name="Sorensen J.L."/>
            <person name="Fitzpatrick D.A."/>
            <person name="Frisvad J.C."/>
            <person name="Nielsen K.L."/>
        </authorList>
    </citation>
    <scope>NUCLEOTIDE SEQUENCE</scope>
    <source>
        <strain evidence="3">IBT 30069</strain>
    </source>
</reference>
<dbReference type="SUPFAM" id="SSF53474">
    <property type="entry name" value="alpha/beta-Hydrolases"/>
    <property type="match status" value="1"/>
</dbReference>
<accession>A0A9W9EKF1</accession>
<reference evidence="3" key="1">
    <citation type="submission" date="2022-11" db="EMBL/GenBank/DDBJ databases">
        <authorList>
            <person name="Petersen C."/>
        </authorList>
    </citation>
    <scope>NUCLEOTIDE SEQUENCE</scope>
    <source>
        <strain evidence="3">IBT 30069</strain>
    </source>
</reference>
<dbReference type="Gene3D" id="3.40.50.1820">
    <property type="entry name" value="alpha/beta hydrolase"/>
    <property type="match status" value="1"/>
</dbReference>
<keyword evidence="1" id="KW-0378">Hydrolase</keyword>
<name>A0A9W9EKF1_9EURO</name>
<gene>
    <name evidence="3" type="ORF">N7456_012905</name>
</gene>
<keyword evidence="4" id="KW-1185">Reference proteome</keyword>
<dbReference type="OrthoDB" id="408631at2759"/>
<dbReference type="PANTHER" id="PTHR48081">
    <property type="entry name" value="AB HYDROLASE SUPERFAMILY PROTEIN C4A8.06C"/>
    <property type="match status" value="1"/>
</dbReference>